<accession>A0A3G7TXE3</accession>
<name>A0A3G7TXE3_9PSED</name>
<evidence type="ECO:0000313" key="1">
    <source>
        <dbReference type="EMBL" id="AZE51092.1"/>
    </source>
</evidence>
<sequence>MRGRGSRHGGGLNVADSHESFRTADGCAVAGVANVPFFGAPRLSP</sequence>
<evidence type="ECO:0000313" key="2">
    <source>
        <dbReference type="Proteomes" id="UP000268048"/>
    </source>
</evidence>
<dbReference type="EMBL" id="CP027753">
    <property type="protein sequence ID" value="AZE51092.1"/>
    <property type="molecule type" value="Genomic_DNA"/>
</dbReference>
<reference evidence="1 2" key="1">
    <citation type="submission" date="2018-03" db="EMBL/GenBank/DDBJ databases">
        <title>Diversity of phytobeneficial traits revealed by whole-genome analysis of worldwide-isolated phenazine-producing Pseudomonas spp.</title>
        <authorList>
            <person name="Biessy A."/>
            <person name="Novinscak A."/>
            <person name="Blom J."/>
            <person name="Leger G."/>
            <person name="Thomashow L.S."/>
            <person name="Cazorla F.M."/>
            <person name="Josic D."/>
            <person name="Filion M."/>
        </authorList>
    </citation>
    <scope>NUCLEOTIDE SEQUENCE [LARGE SCALE GENOMIC DNA]</scope>
    <source>
        <strain evidence="1 2">B25</strain>
    </source>
</reference>
<organism evidence="1 2">
    <name type="scientific">Pseudomonas chlororaphis</name>
    <dbReference type="NCBI Taxonomy" id="587753"/>
    <lineage>
        <taxon>Bacteria</taxon>
        <taxon>Pseudomonadati</taxon>
        <taxon>Pseudomonadota</taxon>
        <taxon>Gammaproteobacteria</taxon>
        <taxon>Pseudomonadales</taxon>
        <taxon>Pseudomonadaceae</taxon>
        <taxon>Pseudomonas</taxon>
    </lineage>
</organism>
<proteinExistence type="predicted"/>
<protein>
    <submittedName>
        <fullName evidence="1">Uncharacterized protein</fullName>
    </submittedName>
</protein>
<gene>
    <name evidence="1" type="ORF">C4K04_5444</name>
</gene>
<dbReference type="Proteomes" id="UP000268048">
    <property type="component" value="Chromosome"/>
</dbReference>
<dbReference type="AlphaFoldDB" id="A0A3G7TXE3"/>